<name>A0A1H7SLQ8_AQUAM</name>
<keyword evidence="2" id="KW-1185">Reference proteome</keyword>
<protein>
    <submittedName>
        <fullName evidence="1">Uncharacterized protein</fullName>
    </submittedName>
</protein>
<dbReference type="AlphaFoldDB" id="A0A1H7SLQ8"/>
<dbReference type="OrthoDB" id="1162322at2"/>
<sequence>MKHSLLLVFLFISVFSFGQKIKVKKGEVFIDKVKVAHIEKIKAKGLRHFQISDLDKNPIFRAGDLKVASLLFHSDKSYPYNAFFRDEAKDTLLINSKHHYFLSKKKIFKLAMEMGIFTPEGFQTTKFEELVEQTPKRPERILKKLDKERKLLSGKGHRVERDFNDLDIHLIAFPSEKAYSQLNKSMVDQVKYNIYIGDPHVEEGDHTLIGSAIREVGTVSGEYFFIFNTKKFPLASYHSMTFKIYGNKKELGIMDHDIKLSMGSKRSEAIKEMVRELIKRGKI</sequence>
<gene>
    <name evidence="1" type="ORF">SAMN04487910_3202</name>
</gene>
<dbReference type="EMBL" id="FOAB01000005">
    <property type="protein sequence ID" value="SEL73036.1"/>
    <property type="molecule type" value="Genomic_DNA"/>
</dbReference>
<accession>A0A1H7SLQ8</accession>
<reference evidence="1 2" key="1">
    <citation type="submission" date="2016-10" db="EMBL/GenBank/DDBJ databases">
        <authorList>
            <person name="de Groot N.N."/>
        </authorList>
    </citation>
    <scope>NUCLEOTIDE SEQUENCE [LARGE SCALE GENOMIC DNA]</scope>
    <source>
        <strain evidence="1 2">DSM 25232</strain>
    </source>
</reference>
<dbReference type="RefSeq" id="WP_027395374.1">
    <property type="nucleotide sequence ID" value="NZ_FOAB01000005.1"/>
</dbReference>
<evidence type="ECO:0000313" key="2">
    <source>
        <dbReference type="Proteomes" id="UP000198521"/>
    </source>
</evidence>
<evidence type="ECO:0000313" key="1">
    <source>
        <dbReference type="EMBL" id="SEL73036.1"/>
    </source>
</evidence>
<proteinExistence type="predicted"/>
<organism evidence="1 2">
    <name type="scientific">Aquimarina amphilecti</name>
    <dbReference type="NCBI Taxonomy" id="1038014"/>
    <lineage>
        <taxon>Bacteria</taxon>
        <taxon>Pseudomonadati</taxon>
        <taxon>Bacteroidota</taxon>
        <taxon>Flavobacteriia</taxon>
        <taxon>Flavobacteriales</taxon>
        <taxon>Flavobacteriaceae</taxon>
        <taxon>Aquimarina</taxon>
    </lineage>
</organism>
<dbReference type="Proteomes" id="UP000198521">
    <property type="component" value="Unassembled WGS sequence"/>
</dbReference>